<reference evidence="1 2" key="1">
    <citation type="journal article" date="2014" name="Virus Genes">
        <title>Complete genome sequence of Courdo11 virus, a member of the family Mimiviridae.</title>
        <authorList>
            <person name="Yoosuf N."/>
            <person name="Pagnier I."/>
            <person name="Fournous G."/>
            <person name="Robert C."/>
            <person name="La Scola B."/>
            <person name="Raoult D."/>
            <person name="Colson P."/>
        </authorList>
    </citation>
    <scope>NUCLEOTIDE SEQUENCE [LARGE SCALE GENOMIC DNA]</scope>
</reference>
<evidence type="ECO:0000313" key="1">
    <source>
        <dbReference type="EMBL" id="AFX92722.1"/>
    </source>
</evidence>
<accession>K7YFH5</accession>
<protein>
    <submittedName>
        <fullName evidence="1">Putative BTB/POZ domain-containing protein</fullName>
    </submittedName>
</protein>
<gene>
    <name evidence="1" type="ORF">CE11_00696</name>
</gene>
<evidence type="ECO:0000313" key="2">
    <source>
        <dbReference type="Proteomes" id="UP000241137"/>
    </source>
</evidence>
<organism evidence="1 2">
    <name type="scientific">Megavirus courdo11</name>
    <dbReference type="NCBI Taxonomy" id="1128140"/>
    <lineage>
        <taxon>Viruses</taxon>
        <taxon>Varidnaviria</taxon>
        <taxon>Bamfordvirae</taxon>
        <taxon>Nucleocytoviricota</taxon>
        <taxon>Megaviricetes</taxon>
        <taxon>Imitervirales</taxon>
        <taxon>Mimiviridae</taxon>
        <taxon>Megamimivirinae</taxon>
        <taxon>Megavirus</taxon>
        <taxon>Megavirus chilense</taxon>
    </lineage>
</organism>
<dbReference type="Proteomes" id="UP000241137">
    <property type="component" value="Segment"/>
</dbReference>
<dbReference type="EMBL" id="JX975216">
    <property type="protein sequence ID" value="AFX92722.1"/>
    <property type="molecule type" value="Genomic_DNA"/>
</dbReference>
<sequence>MYANNTSQIINSTSESEVENIQIENKIILNVGGKKFNLKKKLLKYLNINYTRLQKITDDKKHNIF</sequence>
<proteinExistence type="predicted"/>
<name>K7YFH5_9VIRU</name>